<reference evidence="1" key="1">
    <citation type="journal article" date="2023" name="Mol. Biol. Evol.">
        <title>Third-Generation Sequencing Reveals the Adaptive Role of the Epigenome in Three Deep-Sea Polychaetes.</title>
        <authorList>
            <person name="Perez M."/>
            <person name="Aroh O."/>
            <person name="Sun Y."/>
            <person name="Lan Y."/>
            <person name="Juniper S.K."/>
            <person name="Young C.R."/>
            <person name="Angers B."/>
            <person name="Qian P.Y."/>
        </authorList>
    </citation>
    <scope>NUCLEOTIDE SEQUENCE</scope>
    <source>
        <strain evidence="1">R07B-5</strain>
    </source>
</reference>
<protein>
    <submittedName>
        <fullName evidence="1">Uncharacterized protein</fullName>
    </submittedName>
</protein>
<organism evidence="1 2">
    <name type="scientific">Ridgeia piscesae</name>
    <name type="common">Tubeworm</name>
    <dbReference type="NCBI Taxonomy" id="27915"/>
    <lineage>
        <taxon>Eukaryota</taxon>
        <taxon>Metazoa</taxon>
        <taxon>Spiralia</taxon>
        <taxon>Lophotrochozoa</taxon>
        <taxon>Annelida</taxon>
        <taxon>Polychaeta</taxon>
        <taxon>Sedentaria</taxon>
        <taxon>Canalipalpata</taxon>
        <taxon>Sabellida</taxon>
        <taxon>Siboglinidae</taxon>
        <taxon>Ridgeia</taxon>
    </lineage>
</organism>
<dbReference type="EMBL" id="JAODUO010001164">
    <property type="protein sequence ID" value="KAK2170066.1"/>
    <property type="molecule type" value="Genomic_DNA"/>
</dbReference>
<accession>A0AAD9NJ05</accession>
<proteinExistence type="predicted"/>
<dbReference type="AlphaFoldDB" id="A0AAD9NJ05"/>
<sequence length="44" mass="5204">MKCLRHSLPHTINETPDAIKNKIYTHSLHGFIIYIKNMFAKHLQ</sequence>
<evidence type="ECO:0000313" key="1">
    <source>
        <dbReference type="EMBL" id="KAK2170066.1"/>
    </source>
</evidence>
<evidence type="ECO:0000313" key="2">
    <source>
        <dbReference type="Proteomes" id="UP001209878"/>
    </source>
</evidence>
<keyword evidence="2" id="KW-1185">Reference proteome</keyword>
<dbReference type="Proteomes" id="UP001209878">
    <property type="component" value="Unassembled WGS sequence"/>
</dbReference>
<name>A0AAD9NJ05_RIDPI</name>
<gene>
    <name evidence="1" type="ORF">NP493_1165g01095</name>
</gene>
<comment type="caution">
    <text evidence="1">The sequence shown here is derived from an EMBL/GenBank/DDBJ whole genome shotgun (WGS) entry which is preliminary data.</text>
</comment>